<evidence type="ECO:0000313" key="2">
    <source>
        <dbReference type="Proteomes" id="UP000196232"/>
    </source>
</evidence>
<accession>A0A202FF11</accession>
<evidence type="ECO:0000313" key="1">
    <source>
        <dbReference type="EMBL" id="OVE99041.1"/>
    </source>
</evidence>
<dbReference type="AlphaFoldDB" id="A0A202FF11"/>
<dbReference type="Proteomes" id="UP000196232">
    <property type="component" value="Unassembled WGS sequence"/>
</dbReference>
<dbReference type="EMBL" id="MYFM01000001">
    <property type="protein sequence ID" value="OVE99041.1"/>
    <property type="molecule type" value="Genomic_DNA"/>
</dbReference>
<organism evidence="1 2">
    <name type="scientific">Companilactobacillus bobalius</name>
    <dbReference type="NCBI Taxonomy" id="2801451"/>
    <lineage>
        <taxon>Bacteria</taxon>
        <taxon>Bacillati</taxon>
        <taxon>Bacillota</taxon>
        <taxon>Bacilli</taxon>
        <taxon>Lactobacillales</taxon>
        <taxon>Lactobacillaceae</taxon>
        <taxon>Companilactobacillus</taxon>
    </lineage>
</organism>
<reference evidence="1 2" key="1">
    <citation type="submission" date="2017-03" db="EMBL/GenBank/DDBJ databases">
        <title>Genome sequence of Lactobacillus bobalius KACC 16343.</title>
        <authorList>
            <person name="Chun J."/>
        </authorList>
    </citation>
    <scope>NUCLEOTIDE SEQUENCE [LARGE SCALE GENOMIC DNA]</scope>
    <source>
        <strain evidence="1 2">KACC 16343</strain>
    </source>
</reference>
<comment type="caution">
    <text evidence="1">The sequence shown here is derived from an EMBL/GenBank/DDBJ whole genome shotgun (WGS) entry which is preliminary data.</text>
</comment>
<name>A0A202FF11_9LACO</name>
<sequence length="48" mass="5849">MNSYIFYLRTQKKSLPKSAVDLYYSCKKNNGKYDPSELDIYFSMMRFY</sequence>
<gene>
    <name evidence="1" type="ORF">LKACC16343_00153</name>
</gene>
<proteinExistence type="predicted"/>
<protein>
    <submittedName>
        <fullName evidence="1">Uncharacterized protein</fullName>
    </submittedName>
</protein>